<dbReference type="Proteomes" id="UP000003465">
    <property type="component" value="Unassembled WGS sequence"/>
</dbReference>
<dbReference type="InterPro" id="IPR011611">
    <property type="entry name" value="PfkB_dom"/>
</dbReference>
<evidence type="ECO:0000259" key="5">
    <source>
        <dbReference type="Pfam" id="PF09863"/>
    </source>
</evidence>
<comment type="caution">
    <text evidence="6">The sequence shown here is derived from an EMBL/GenBank/DDBJ whole genome shotgun (WGS) entry which is preliminary data.</text>
</comment>
<dbReference type="Pfam" id="PF09863">
    <property type="entry name" value="DUF2090"/>
    <property type="match status" value="1"/>
</dbReference>
<comment type="similarity">
    <text evidence="1">Belongs to the carbohydrate kinase PfkB family.</text>
</comment>
<dbReference type="Gene3D" id="3.20.20.70">
    <property type="entry name" value="Aldolase class I"/>
    <property type="match status" value="1"/>
</dbReference>
<dbReference type="InterPro" id="IPR029056">
    <property type="entry name" value="Ribokinase-like"/>
</dbReference>
<dbReference type="PANTHER" id="PTHR43085:SF49">
    <property type="entry name" value="5-DEHYDRO-2-DEOXYGLUCONOKINASE"/>
    <property type="match status" value="1"/>
</dbReference>
<dbReference type="GO" id="GO:0016301">
    <property type="term" value="F:kinase activity"/>
    <property type="evidence" value="ECO:0007669"/>
    <property type="project" value="UniProtKB-KW"/>
</dbReference>
<evidence type="ECO:0000256" key="3">
    <source>
        <dbReference type="ARBA" id="ARBA00022777"/>
    </source>
</evidence>
<dbReference type="InterPro" id="IPR013785">
    <property type="entry name" value="Aldolase_TIM"/>
</dbReference>
<evidence type="ECO:0000313" key="7">
    <source>
        <dbReference type="Proteomes" id="UP000003465"/>
    </source>
</evidence>
<accession>A0A656G701</accession>
<reference evidence="6 7" key="1">
    <citation type="journal article" date="2011" name="PLoS Pathog.">
        <title>Dynamic evolution of pathogenicity revealed by sequencing and comparative genomics of 19 Pseudomonas syringae isolates.</title>
        <authorList>
            <person name="Baltrus D.A."/>
            <person name="Nishimura M.T."/>
            <person name="Romanchuk A."/>
            <person name="Chang J.H."/>
            <person name="Mukhtar M.S."/>
            <person name="Cherkis K."/>
            <person name="Roach J."/>
            <person name="Grant S.R."/>
            <person name="Jones C.D."/>
            <person name="Dangl J.L."/>
        </authorList>
    </citation>
    <scope>NUCLEOTIDE SEQUENCE [LARGE SCALE GENOMIC DNA]</scope>
    <source>
        <strain evidence="6 7">301020</strain>
    </source>
</reference>
<feature type="domain" description="DUF2090" evidence="5">
    <location>
        <begin position="244"/>
        <end position="556"/>
    </location>
</feature>
<dbReference type="InterPro" id="IPR002173">
    <property type="entry name" value="Carboh/pur_kinase_PfkB_CS"/>
</dbReference>
<dbReference type="PANTHER" id="PTHR43085">
    <property type="entry name" value="HEXOKINASE FAMILY MEMBER"/>
    <property type="match status" value="1"/>
</dbReference>
<dbReference type="InterPro" id="IPR018659">
    <property type="entry name" value="DUF2090"/>
</dbReference>
<dbReference type="Gene3D" id="3.40.1190.20">
    <property type="match status" value="1"/>
</dbReference>
<dbReference type="InterPro" id="IPR050306">
    <property type="entry name" value="PfkB_Carbo_kinase"/>
</dbReference>
<name>A0A656G701_PSEA0</name>
<keyword evidence="3 6" id="KW-0418">Kinase</keyword>
<protein>
    <submittedName>
        <fullName evidence="6">Carbohydrate kinase, PfkB</fullName>
    </submittedName>
</protein>
<dbReference type="SUPFAM" id="SSF53613">
    <property type="entry name" value="Ribokinase-like"/>
    <property type="match status" value="1"/>
</dbReference>
<evidence type="ECO:0000256" key="2">
    <source>
        <dbReference type="ARBA" id="ARBA00022679"/>
    </source>
</evidence>
<dbReference type="PROSITE" id="PS00584">
    <property type="entry name" value="PFKB_KINASES_2"/>
    <property type="match status" value="1"/>
</dbReference>
<dbReference type="CDD" id="cd01166">
    <property type="entry name" value="KdgK"/>
    <property type="match status" value="1"/>
</dbReference>
<evidence type="ECO:0000259" key="4">
    <source>
        <dbReference type="Pfam" id="PF00294"/>
    </source>
</evidence>
<dbReference type="Pfam" id="PF00294">
    <property type="entry name" value="PfkB"/>
    <property type="match status" value="1"/>
</dbReference>
<feature type="non-terminal residue" evidence="6">
    <location>
        <position position="1"/>
    </location>
</feature>
<dbReference type="EMBL" id="AEAG01000325">
    <property type="protein sequence ID" value="EGH21523.1"/>
    <property type="molecule type" value="Genomic_DNA"/>
</dbReference>
<evidence type="ECO:0000256" key="1">
    <source>
        <dbReference type="ARBA" id="ARBA00010688"/>
    </source>
</evidence>
<organism evidence="6 7">
    <name type="scientific">Pseudomonas amygdali pv. mori str. 301020</name>
    <dbReference type="NCBI Taxonomy" id="629261"/>
    <lineage>
        <taxon>Bacteria</taxon>
        <taxon>Pseudomonadati</taxon>
        <taxon>Pseudomonadota</taxon>
        <taxon>Gammaproteobacteria</taxon>
        <taxon>Pseudomonadales</taxon>
        <taxon>Pseudomonadaceae</taxon>
        <taxon>Pseudomonas</taxon>
        <taxon>Pseudomonas amygdali</taxon>
    </lineage>
</organism>
<proteinExistence type="inferred from homology"/>
<gene>
    <name evidence="6" type="ORF">PSYMO_08474</name>
</gene>
<dbReference type="AlphaFoldDB" id="A0A656G701"/>
<keyword evidence="2" id="KW-0808">Transferase</keyword>
<sequence length="558" mass="62199">SAIKRDPERLTAMVLLGLKDRETFPLVFYRENCADMALRAEDIDEQQIASSKALLITGTHFSTDQVFKASSQALDYAEKHDVKRVLDIDYRPVLWGLAAKADGETRFVADQKVSQHVQRILPRFDLIVGTEEEFQIAGGSTDLLTALRTVRELTAATLVVKLGPQGCTVIHGAIPARLEDGAIYPGVRVEVLNVLGAGDAFMSGFLSGWLKDASDERCCQLANACGGLVVSRHACAPAMPTPAELDYLFSSPYPITRPDQDVVLQRLHQVSVPRKQWRQLFIFAFDHRGQLVELAQQAGRDLSSISQLKQLFVQAVERVEAGLRQRGIEADVGLLADQRFGQDSLNAATGRGWWVARPVEVQGSRPLAFEHGRSIGSNLLAWPQEQIIKCLVQYHPDDEPMLRLEQEAQIKALYDASKVSGHELLLEIIPPKDHPSSHPDVMVRSLKRLYNLGIYPAWWKIEAQSAQVWQQLDELIQQRDPYCRGVVLLGLNAPVEDLAAGFAEARHSRVCQGSAVGRTIFREQSRAWMAGEIDDAALVSRVQSTFNWLIESWRESRA</sequence>
<feature type="domain" description="Carbohydrate kinase PfkB" evidence="4">
    <location>
        <begin position="4"/>
        <end position="241"/>
    </location>
</feature>
<evidence type="ECO:0000313" key="6">
    <source>
        <dbReference type="EMBL" id="EGH21523.1"/>
    </source>
</evidence>